<dbReference type="InterPro" id="IPR036383">
    <property type="entry name" value="TSP1_rpt_sf"/>
</dbReference>
<dbReference type="PROSITE" id="PS50092">
    <property type="entry name" value="TSP1"/>
    <property type="match status" value="1"/>
</dbReference>
<evidence type="ECO:0000256" key="1">
    <source>
        <dbReference type="SAM" id="Phobius"/>
    </source>
</evidence>
<accession>A0A8B6HJD8</accession>
<organism evidence="2 3">
    <name type="scientific">Mytilus galloprovincialis</name>
    <name type="common">Mediterranean mussel</name>
    <dbReference type="NCBI Taxonomy" id="29158"/>
    <lineage>
        <taxon>Eukaryota</taxon>
        <taxon>Metazoa</taxon>
        <taxon>Spiralia</taxon>
        <taxon>Lophotrochozoa</taxon>
        <taxon>Mollusca</taxon>
        <taxon>Bivalvia</taxon>
        <taxon>Autobranchia</taxon>
        <taxon>Pteriomorphia</taxon>
        <taxon>Mytilida</taxon>
        <taxon>Mytiloidea</taxon>
        <taxon>Mytilidae</taxon>
        <taxon>Mytilinae</taxon>
        <taxon>Mytilus</taxon>
    </lineage>
</organism>
<dbReference type="OrthoDB" id="6133474at2759"/>
<dbReference type="EMBL" id="UYJE01010117">
    <property type="protein sequence ID" value="VDI79840.1"/>
    <property type="molecule type" value="Genomic_DNA"/>
</dbReference>
<gene>
    <name evidence="2" type="ORF">MGAL_10B006929</name>
</gene>
<comment type="caution">
    <text evidence="2">The sequence shown here is derived from an EMBL/GenBank/DDBJ whole genome shotgun (WGS) entry which is preliminary data.</text>
</comment>
<name>A0A8B6HJD8_MYTGA</name>
<proteinExistence type="predicted"/>
<evidence type="ECO:0000313" key="3">
    <source>
        <dbReference type="Proteomes" id="UP000596742"/>
    </source>
</evidence>
<keyword evidence="1" id="KW-0472">Membrane</keyword>
<keyword evidence="1" id="KW-1133">Transmembrane helix</keyword>
<keyword evidence="3" id="KW-1185">Reference proteome</keyword>
<evidence type="ECO:0000313" key="2">
    <source>
        <dbReference type="EMBL" id="VDI79840.1"/>
    </source>
</evidence>
<sequence>MESHHTRAQLALHTQARPVSGGIDYQPCFLSTEAVPVINTQITSETSVSTGIEKIDTNGEWGIWNDWKYCEVNCVREDTTEGKQWRWRTCNGSECSGDDMEERACSEPDICKGMRPRKLLCKCPKRLINTKWHNLDGKNITNSEVREKVLEDFDKNIKSEISVDKKTLTKEVRKKIYSVNKRQSAQSIGWGCIVFLVLPVGFLIAIDILKCYIYFRARCSKKKRNRVSAISVMQDNEDHANPLPENVDTTEECYASGMVIIVILAK</sequence>
<reference evidence="2" key="1">
    <citation type="submission" date="2018-11" db="EMBL/GenBank/DDBJ databases">
        <authorList>
            <person name="Alioto T."/>
            <person name="Alioto T."/>
        </authorList>
    </citation>
    <scope>NUCLEOTIDE SEQUENCE</scope>
</reference>
<keyword evidence="1" id="KW-0812">Transmembrane</keyword>
<dbReference type="Gene3D" id="2.20.100.10">
    <property type="entry name" value="Thrombospondin type-1 (TSP1) repeat"/>
    <property type="match status" value="1"/>
</dbReference>
<feature type="transmembrane region" description="Helical" evidence="1">
    <location>
        <begin position="188"/>
        <end position="215"/>
    </location>
</feature>
<dbReference type="Proteomes" id="UP000596742">
    <property type="component" value="Unassembled WGS sequence"/>
</dbReference>
<protein>
    <submittedName>
        <fullName evidence="2">Uncharacterized protein</fullName>
    </submittedName>
</protein>
<dbReference type="AlphaFoldDB" id="A0A8B6HJD8"/>
<dbReference type="InterPro" id="IPR000884">
    <property type="entry name" value="TSP1_rpt"/>
</dbReference>
<dbReference type="SUPFAM" id="SSF82895">
    <property type="entry name" value="TSP-1 type 1 repeat"/>
    <property type="match status" value="1"/>
</dbReference>